<proteinExistence type="predicted"/>
<keyword evidence="1" id="KW-0472">Membrane</keyword>
<dbReference type="InParanoid" id="K5V2L1"/>
<dbReference type="Proteomes" id="UP000008370">
    <property type="component" value="Unassembled WGS sequence"/>
</dbReference>
<evidence type="ECO:0000313" key="2">
    <source>
        <dbReference type="EMBL" id="EKM56766.1"/>
    </source>
</evidence>
<keyword evidence="3" id="KW-1185">Reference proteome</keyword>
<keyword evidence="1" id="KW-0812">Transmembrane</keyword>
<dbReference type="KEGG" id="pco:PHACADRAFT_254077"/>
<protein>
    <submittedName>
        <fullName evidence="2">Uncharacterized protein</fullName>
    </submittedName>
</protein>
<organism evidence="2 3">
    <name type="scientific">Phanerochaete carnosa (strain HHB-10118-sp)</name>
    <name type="common">White-rot fungus</name>
    <name type="synonym">Peniophora carnosa</name>
    <dbReference type="NCBI Taxonomy" id="650164"/>
    <lineage>
        <taxon>Eukaryota</taxon>
        <taxon>Fungi</taxon>
        <taxon>Dikarya</taxon>
        <taxon>Basidiomycota</taxon>
        <taxon>Agaricomycotina</taxon>
        <taxon>Agaricomycetes</taxon>
        <taxon>Polyporales</taxon>
        <taxon>Phanerochaetaceae</taxon>
        <taxon>Phanerochaete</taxon>
    </lineage>
</organism>
<keyword evidence="1" id="KW-1133">Transmembrane helix</keyword>
<feature type="transmembrane region" description="Helical" evidence="1">
    <location>
        <begin position="42"/>
        <end position="62"/>
    </location>
</feature>
<dbReference type="EMBL" id="JH930471">
    <property type="protein sequence ID" value="EKM56766.1"/>
    <property type="molecule type" value="Genomic_DNA"/>
</dbReference>
<dbReference type="HOGENOM" id="CLU_2405411_0_0_1"/>
<name>K5V2L1_PHACS</name>
<evidence type="ECO:0000313" key="3">
    <source>
        <dbReference type="Proteomes" id="UP000008370"/>
    </source>
</evidence>
<accession>K5V2L1</accession>
<evidence type="ECO:0000256" key="1">
    <source>
        <dbReference type="SAM" id="Phobius"/>
    </source>
</evidence>
<sequence>MHDKSQAWLSLGATGVTLLKYRDIFRTRRAHRDTWYQDLASLASIVFVFLYLIGGLVLAIIAPDLITAGPVIGNENSFEKLTSALPGIGQDIN</sequence>
<feature type="non-terminal residue" evidence="2">
    <location>
        <position position="93"/>
    </location>
</feature>
<dbReference type="GeneID" id="18915964"/>
<gene>
    <name evidence="2" type="ORF">PHACADRAFT_254077</name>
</gene>
<dbReference type="RefSeq" id="XP_007394601.1">
    <property type="nucleotide sequence ID" value="XM_007394539.1"/>
</dbReference>
<dbReference type="AlphaFoldDB" id="K5V2L1"/>
<reference evidence="2 3" key="1">
    <citation type="journal article" date="2012" name="BMC Genomics">
        <title>Comparative genomics of the white-rot fungi, Phanerochaete carnosa and P. chrysosporium, to elucidate the genetic basis of the distinct wood types they colonize.</title>
        <authorList>
            <person name="Suzuki H."/>
            <person name="MacDonald J."/>
            <person name="Syed K."/>
            <person name="Salamov A."/>
            <person name="Hori C."/>
            <person name="Aerts A."/>
            <person name="Henrissat B."/>
            <person name="Wiebenga A."/>
            <person name="vanKuyk P.A."/>
            <person name="Barry K."/>
            <person name="Lindquist E."/>
            <person name="LaButti K."/>
            <person name="Lapidus A."/>
            <person name="Lucas S."/>
            <person name="Coutinho P."/>
            <person name="Gong Y."/>
            <person name="Samejima M."/>
            <person name="Mahadevan R."/>
            <person name="Abou-Zaid M."/>
            <person name="de Vries R.P."/>
            <person name="Igarashi K."/>
            <person name="Yadav J.S."/>
            <person name="Grigoriev I.V."/>
            <person name="Master E.R."/>
        </authorList>
    </citation>
    <scope>NUCLEOTIDE SEQUENCE [LARGE SCALE GENOMIC DNA]</scope>
    <source>
        <strain evidence="2 3">HHB-10118-sp</strain>
    </source>
</reference>